<keyword evidence="8 14" id="KW-0963">Cytoplasm</keyword>
<keyword evidence="19" id="KW-1185">Reference proteome</keyword>
<accession>A0ABT4M4U1</accession>
<evidence type="ECO:0000256" key="15">
    <source>
        <dbReference type="PROSITE-ProRule" id="PRU01319"/>
    </source>
</evidence>
<sequence>MRTPDLFDTPVASGPVAGVDEAGRGPLAGPVYAAAVVLDPDRPIEGLDDSKRLNPERRDVLAVLIRERALAWAVASASVEEIERLNILQATMLAMRRACLGLSFAPALILVDGNRLPKGLPCSARAVVGGDALEPAISAASILAKTARDACCMDMHARHPQYAFDRHKGYGTALHLARLAEFGPCPEHRRGFAPVRRLLEGGGSP</sequence>
<evidence type="ECO:0000256" key="1">
    <source>
        <dbReference type="ARBA" id="ARBA00000077"/>
    </source>
</evidence>
<comment type="cofactor">
    <cofactor evidence="2">
        <name>Mg(2+)</name>
        <dbReference type="ChEBI" id="CHEBI:18420"/>
    </cofactor>
</comment>
<evidence type="ECO:0000313" key="19">
    <source>
        <dbReference type="Proteomes" id="UP001068379"/>
    </source>
</evidence>
<evidence type="ECO:0000256" key="10">
    <source>
        <dbReference type="ARBA" id="ARBA00022723"/>
    </source>
</evidence>
<dbReference type="PANTHER" id="PTHR10954">
    <property type="entry name" value="RIBONUCLEASE H2 SUBUNIT A"/>
    <property type="match status" value="1"/>
</dbReference>
<reference evidence="18" key="1">
    <citation type="submission" date="2022-12" db="EMBL/GenBank/DDBJ databases">
        <title>Bacterial isolates from different developmental stages of Nematostella vectensis.</title>
        <authorList>
            <person name="Fraune S."/>
        </authorList>
    </citation>
    <scope>NUCLEOTIDE SEQUENCE</scope>
    <source>
        <strain evidence="18">G21619-S1</strain>
    </source>
</reference>
<dbReference type="InterPro" id="IPR024567">
    <property type="entry name" value="RNase_HII/HIII_dom"/>
</dbReference>
<comment type="function">
    <text evidence="3 14 16">Endonuclease that specifically degrades the RNA of RNA-DNA hybrids.</text>
</comment>
<dbReference type="InterPro" id="IPR022898">
    <property type="entry name" value="RNase_HII"/>
</dbReference>
<evidence type="ECO:0000256" key="3">
    <source>
        <dbReference type="ARBA" id="ARBA00004065"/>
    </source>
</evidence>
<keyword evidence="10 14" id="KW-0479">Metal-binding</keyword>
<evidence type="ECO:0000256" key="11">
    <source>
        <dbReference type="ARBA" id="ARBA00022759"/>
    </source>
</evidence>
<evidence type="ECO:0000256" key="9">
    <source>
        <dbReference type="ARBA" id="ARBA00022722"/>
    </source>
</evidence>
<evidence type="ECO:0000256" key="4">
    <source>
        <dbReference type="ARBA" id="ARBA00004496"/>
    </source>
</evidence>
<dbReference type="Gene3D" id="3.30.420.10">
    <property type="entry name" value="Ribonuclease H-like superfamily/Ribonuclease H"/>
    <property type="match status" value="1"/>
</dbReference>
<name>A0ABT4M4U1_9BURK</name>
<comment type="caution">
    <text evidence="18">The sequence shown here is derived from an EMBL/GenBank/DDBJ whole genome shotgun (WGS) entry which is preliminary data.</text>
</comment>
<dbReference type="SUPFAM" id="SSF53098">
    <property type="entry name" value="Ribonuclease H-like"/>
    <property type="match status" value="1"/>
</dbReference>
<dbReference type="RefSeq" id="WP_269358870.1">
    <property type="nucleotide sequence ID" value="NZ_JAPWHE010000006.1"/>
</dbReference>
<evidence type="ECO:0000256" key="2">
    <source>
        <dbReference type="ARBA" id="ARBA00001946"/>
    </source>
</evidence>
<dbReference type="GO" id="GO:0004523">
    <property type="term" value="F:RNA-DNA hybrid ribonuclease activity"/>
    <property type="evidence" value="ECO:0007669"/>
    <property type="project" value="UniProtKB-EC"/>
</dbReference>
<evidence type="ECO:0000313" key="18">
    <source>
        <dbReference type="EMBL" id="MCZ4330347.1"/>
    </source>
</evidence>
<evidence type="ECO:0000256" key="12">
    <source>
        <dbReference type="ARBA" id="ARBA00022801"/>
    </source>
</evidence>
<dbReference type="InterPro" id="IPR036397">
    <property type="entry name" value="RNaseH_sf"/>
</dbReference>
<dbReference type="NCBIfam" id="NF000595">
    <property type="entry name" value="PRK00015.1-3"/>
    <property type="match status" value="1"/>
</dbReference>
<comment type="catalytic activity">
    <reaction evidence="1 14 15 16">
        <text>Endonucleolytic cleavage to 5'-phosphomonoester.</text>
        <dbReference type="EC" id="3.1.26.4"/>
    </reaction>
</comment>
<keyword evidence="13 14" id="KW-0464">Manganese</keyword>
<keyword evidence="12 14" id="KW-0378">Hydrolase</keyword>
<proteinExistence type="inferred from homology"/>
<keyword evidence="9 14" id="KW-0540">Nuclease</keyword>
<dbReference type="NCBIfam" id="NF000596">
    <property type="entry name" value="PRK00015.1-4"/>
    <property type="match status" value="1"/>
</dbReference>
<dbReference type="InterPro" id="IPR012337">
    <property type="entry name" value="RNaseH-like_sf"/>
</dbReference>
<feature type="binding site" evidence="14 15">
    <location>
        <position position="20"/>
    </location>
    <ligand>
        <name>a divalent metal cation</name>
        <dbReference type="ChEBI" id="CHEBI:60240"/>
    </ligand>
</feature>
<evidence type="ECO:0000256" key="5">
    <source>
        <dbReference type="ARBA" id="ARBA00007383"/>
    </source>
</evidence>
<feature type="binding site" evidence="14 15">
    <location>
        <position position="112"/>
    </location>
    <ligand>
        <name>a divalent metal cation</name>
        <dbReference type="ChEBI" id="CHEBI:60240"/>
    </ligand>
</feature>
<feature type="binding site" evidence="14 15">
    <location>
        <position position="21"/>
    </location>
    <ligand>
        <name>a divalent metal cation</name>
        <dbReference type="ChEBI" id="CHEBI:60240"/>
    </ligand>
</feature>
<gene>
    <name evidence="14 18" type="primary">rnhB</name>
    <name evidence="18" type="ORF">O4H32_10330</name>
</gene>
<dbReference type="CDD" id="cd07182">
    <property type="entry name" value="RNase_HII_bacteria_HII_like"/>
    <property type="match status" value="1"/>
</dbReference>
<evidence type="ECO:0000259" key="17">
    <source>
        <dbReference type="PROSITE" id="PS51975"/>
    </source>
</evidence>
<protein>
    <recommendedName>
        <fullName evidence="7 14">Ribonuclease HII</fullName>
        <shortName evidence="14">RNase HII</shortName>
        <ecNumber evidence="6 14">3.1.26.4</ecNumber>
    </recommendedName>
</protein>
<comment type="similarity">
    <text evidence="5 14 16">Belongs to the RNase HII family.</text>
</comment>
<keyword evidence="11 14" id="KW-0255">Endonuclease</keyword>
<dbReference type="HAMAP" id="MF_00052_B">
    <property type="entry name" value="RNase_HII_B"/>
    <property type="match status" value="1"/>
</dbReference>
<comment type="subcellular location">
    <subcellularLocation>
        <location evidence="4 14">Cytoplasm</location>
    </subcellularLocation>
</comment>
<dbReference type="PROSITE" id="PS51975">
    <property type="entry name" value="RNASE_H_2"/>
    <property type="match status" value="1"/>
</dbReference>
<dbReference type="InterPro" id="IPR001352">
    <property type="entry name" value="RNase_HII/HIII"/>
</dbReference>
<comment type="cofactor">
    <cofactor evidence="14 15">
        <name>Mn(2+)</name>
        <dbReference type="ChEBI" id="CHEBI:29035"/>
    </cofactor>
    <cofactor evidence="14 15">
        <name>Mg(2+)</name>
        <dbReference type="ChEBI" id="CHEBI:18420"/>
    </cofactor>
    <text evidence="14 15">Manganese or magnesium. Binds 1 divalent metal ion per monomer in the absence of substrate. May bind a second metal ion after substrate binding.</text>
</comment>
<evidence type="ECO:0000256" key="16">
    <source>
        <dbReference type="RuleBase" id="RU003515"/>
    </source>
</evidence>
<evidence type="ECO:0000256" key="8">
    <source>
        <dbReference type="ARBA" id="ARBA00022490"/>
    </source>
</evidence>
<evidence type="ECO:0000256" key="13">
    <source>
        <dbReference type="ARBA" id="ARBA00023211"/>
    </source>
</evidence>
<dbReference type="Pfam" id="PF01351">
    <property type="entry name" value="RNase_HII"/>
    <property type="match status" value="1"/>
</dbReference>
<evidence type="ECO:0000256" key="6">
    <source>
        <dbReference type="ARBA" id="ARBA00012180"/>
    </source>
</evidence>
<feature type="domain" description="RNase H type-2" evidence="17">
    <location>
        <begin position="14"/>
        <end position="204"/>
    </location>
</feature>
<dbReference type="PANTHER" id="PTHR10954:SF18">
    <property type="entry name" value="RIBONUCLEASE HII"/>
    <property type="match status" value="1"/>
</dbReference>
<dbReference type="EC" id="3.1.26.4" evidence="6 14"/>
<organism evidence="18 19">
    <name type="scientific">Castellaniella denitrificans</name>
    <dbReference type="NCBI Taxonomy" id="56119"/>
    <lineage>
        <taxon>Bacteria</taxon>
        <taxon>Pseudomonadati</taxon>
        <taxon>Pseudomonadota</taxon>
        <taxon>Betaproteobacteria</taxon>
        <taxon>Burkholderiales</taxon>
        <taxon>Alcaligenaceae</taxon>
        <taxon>Castellaniella</taxon>
    </lineage>
</organism>
<evidence type="ECO:0000256" key="14">
    <source>
        <dbReference type="HAMAP-Rule" id="MF_00052"/>
    </source>
</evidence>
<dbReference type="Proteomes" id="UP001068379">
    <property type="component" value="Unassembled WGS sequence"/>
</dbReference>
<evidence type="ECO:0000256" key="7">
    <source>
        <dbReference type="ARBA" id="ARBA00019179"/>
    </source>
</evidence>
<dbReference type="EMBL" id="JAPWHE010000006">
    <property type="protein sequence ID" value="MCZ4330347.1"/>
    <property type="molecule type" value="Genomic_DNA"/>
</dbReference>